<dbReference type="Pfam" id="PF13041">
    <property type="entry name" value="PPR_2"/>
    <property type="match status" value="2"/>
</dbReference>
<organism evidence="3 4">
    <name type="scientific">Stephania cephalantha</name>
    <dbReference type="NCBI Taxonomy" id="152367"/>
    <lineage>
        <taxon>Eukaryota</taxon>
        <taxon>Viridiplantae</taxon>
        <taxon>Streptophyta</taxon>
        <taxon>Embryophyta</taxon>
        <taxon>Tracheophyta</taxon>
        <taxon>Spermatophyta</taxon>
        <taxon>Magnoliopsida</taxon>
        <taxon>Ranunculales</taxon>
        <taxon>Menispermaceae</taxon>
        <taxon>Menispermoideae</taxon>
        <taxon>Cissampelideae</taxon>
        <taxon>Stephania</taxon>
    </lineage>
</organism>
<sequence length="731" mass="81406">MRADVLESLLRKCRGNQSMDAIKRLHALTITMGCLHLHQQIFLNNNLITAYSWLSELEIAHKVFDEMPERNSVSYNSMISAYAKRENGGGAWAVFKQMMGNGFRPTQFTFGSLLSSPVLGTFEGCQLHSLIVKFGLLYGDAFAGTALLGLFGRFGMVGEVMRLFDEMPRRSLVTWNLIIDCFSRRGFVEESVSLFCELMRTNERPSEGSFIGILSGVDDEEFCGFCLVEQIHGMVIKVGFEFCLPVSNGLVKMYVNCSGTCRVEEMLEKIGVRDIVTWNTIIGAFAKSENPIKGLEMFLIAPWHGFVPTQASYAGVIRSCASLQVLEYGELIHTKIIKNGFGSDVLVGSALVDFYAKCNNIEQAHLLFDELDEKNVVSWNALIAGYASNNSKIGVQLLKEMLLAGYRANEFSFSAVFKSCSGQELRQLHGSIIKVGYNNDEYVFSSLIASYAANGLTDEALTFASSLSPPLSYVTSNIIAGIYIRSHQCQLAENLLCQLDHHGVVSLNYLISACFYRGDYLRAFQLFRDMLNDQISPDKFTITTLLNITIKLCSLALGSSLHGLISKSGFECLDTHVYNLLMDMYAKCGSLNSSIGIFDELTRRNLISWTVLVSAFGFHGYAQQALESFREMEFSGFKPDRVAFVAVLSACRHGGLVQEGMELFGQMKRRHGVEPDIDHYVCMVDLLVKCGHLKEAEQLICGMPFPPNAVIWRTYLEGCKTFNNAERQAIG</sequence>
<reference evidence="3 4" key="1">
    <citation type="submission" date="2024-01" db="EMBL/GenBank/DDBJ databases">
        <title>Genome assemblies of Stephania.</title>
        <authorList>
            <person name="Yang L."/>
        </authorList>
    </citation>
    <scope>NUCLEOTIDE SEQUENCE [LARGE SCALE GENOMIC DNA]</scope>
    <source>
        <strain evidence="3">JXDWG</strain>
        <tissue evidence="3">Leaf</tissue>
    </source>
</reference>
<comment type="caution">
    <text evidence="3">The sequence shown here is derived from an EMBL/GenBank/DDBJ whole genome shotgun (WGS) entry which is preliminary data.</text>
</comment>
<evidence type="ECO:0000313" key="3">
    <source>
        <dbReference type="EMBL" id="KAK9082720.1"/>
    </source>
</evidence>
<dbReference type="EMBL" id="JBBNAG010000013">
    <property type="protein sequence ID" value="KAK9082720.1"/>
    <property type="molecule type" value="Genomic_DNA"/>
</dbReference>
<evidence type="ECO:0000313" key="4">
    <source>
        <dbReference type="Proteomes" id="UP001419268"/>
    </source>
</evidence>
<accession>A0AAP0DX52</accession>
<dbReference type="Pfam" id="PF01535">
    <property type="entry name" value="PPR"/>
    <property type="match status" value="6"/>
</dbReference>
<dbReference type="NCBIfam" id="TIGR00756">
    <property type="entry name" value="PPR"/>
    <property type="match status" value="4"/>
</dbReference>
<dbReference type="PROSITE" id="PS51375">
    <property type="entry name" value="PPR"/>
    <property type="match status" value="7"/>
</dbReference>
<dbReference type="GO" id="GO:0003723">
    <property type="term" value="F:RNA binding"/>
    <property type="evidence" value="ECO:0007669"/>
    <property type="project" value="InterPro"/>
</dbReference>
<feature type="repeat" description="PPR" evidence="2">
    <location>
        <begin position="605"/>
        <end position="639"/>
    </location>
</feature>
<feature type="repeat" description="PPR" evidence="2">
    <location>
        <begin position="574"/>
        <end position="604"/>
    </location>
</feature>
<dbReference type="InterPro" id="IPR011990">
    <property type="entry name" value="TPR-like_helical_dom_sf"/>
</dbReference>
<dbReference type="AlphaFoldDB" id="A0AAP0DX52"/>
<dbReference type="FunFam" id="1.25.40.10:FF:001096">
    <property type="entry name" value="Pentatricopeptide repeat-containing protein"/>
    <property type="match status" value="1"/>
</dbReference>
<dbReference type="FunFam" id="1.25.40.10:FF:000285">
    <property type="entry name" value="Pentatricopeptide repeat-containing protein, chloroplastic"/>
    <property type="match status" value="1"/>
</dbReference>
<dbReference type="PANTHER" id="PTHR47926">
    <property type="entry name" value="PENTATRICOPEPTIDE REPEAT-CONTAINING PROTEIN"/>
    <property type="match status" value="1"/>
</dbReference>
<feature type="repeat" description="PPR" evidence="2">
    <location>
        <begin position="503"/>
        <end position="537"/>
    </location>
</feature>
<dbReference type="Gene3D" id="1.25.40.10">
    <property type="entry name" value="Tetratricopeptide repeat domain"/>
    <property type="match status" value="7"/>
</dbReference>
<keyword evidence="4" id="KW-1185">Reference proteome</keyword>
<feature type="repeat" description="PPR" evidence="2">
    <location>
        <begin position="71"/>
        <end position="105"/>
    </location>
</feature>
<evidence type="ECO:0000256" key="1">
    <source>
        <dbReference type="ARBA" id="ARBA00022737"/>
    </source>
</evidence>
<evidence type="ECO:0008006" key="5">
    <source>
        <dbReference type="Google" id="ProtNLM"/>
    </source>
</evidence>
<dbReference type="GO" id="GO:0009451">
    <property type="term" value="P:RNA modification"/>
    <property type="evidence" value="ECO:0007669"/>
    <property type="project" value="InterPro"/>
</dbReference>
<gene>
    <name evidence="3" type="ORF">Scep_029191</name>
</gene>
<evidence type="ECO:0000256" key="2">
    <source>
        <dbReference type="PROSITE-ProRule" id="PRU00708"/>
    </source>
</evidence>
<name>A0AAP0DX52_9MAGN</name>
<dbReference type="InterPro" id="IPR002885">
    <property type="entry name" value="PPR_rpt"/>
</dbReference>
<keyword evidence="1" id="KW-0677">Repeat</keyword>
<dbReference type="Proteomes" id="UP001419268">
    <property type="component" value="Unassembled WGS sequence"/>
</dbReference>
<dbReference type="FunFam" id="1.25.40.10:FF:000242">
    <property type="entry name" value="Pentatricopeptide repeat-containing protein"/>
    <property type="match status" value="1"/>
</dbReference>
<proteinExistence type="predicted"/>
<feature type="repeat" description="PPR" evidence="2">
    <location>
        <begin position="171"/>
        <end position="205"/>
    </location>
</feature>
<feature type="repeat" description="PPR" evidence="2">
    <location>
        <begin position="274"/>
        <end position="308"/>
    </location>
</feature>
<protein>
    <recommendedName>
        <fullName evidence="5">Pentatricopeptide repeat-containing protein</fullName>
    </recommendedName>
</protein>
<dbReference type="Pfam" id="PF13812">
    <property type="entry name" value="PPR_3"/>
    <property type="match status" value="1"/>
</dbReference>
<dbReference type="InterPro" id="IPR046960">
    <property type="entry name" value="PPR_At4g14850-like_plant"/>
</dbReference>
<feature type="repeat" description="PPR" evidence="2">
    <location>
        <begin position="640"/>
        <end position="675"/>
    </location>
</feature>
<dbReference type="PANTHER" id="PTHR47926:SF423">
    <property type="entry name" value="REPEAT-CONTAINING PROTEIN, PUTATIVE-RELATED"/>
    <property type="match status" value="1"/>
</dbReference>